<reference evidence="1 2" key="1">
    <citation type="journal article" date="2011" name="Extremophiles">
        <title>Genomic analysis of Acidianus hospitalis W1 a host for studying crenarchaeal virus and plasmid life cycles.</title>
        <authorList>
            <person name="You X.Y."/>
            <person name="Liu C."/>
            <person name="Wang S.Y."/>
            <person name="Jiang C.Y."/>
            <person name="Shah S.A."/>
            <person name="Prangishvili D."/>
            <person name="She Q."/>
            <person name="Liu S.J."/>
            <person name="Garrett R.A."/>
        </authorList>
    </citation>
    <scope>NUCLEOTIDE SEQUENCE [LARGE SCALE GENOMIC DNA]</scope>
    <source>
        <strain evidence="1 2">W1</strain>
    </source>
</reference>
<accession>F4B4T5</accession>
<gene>
    <name evidence="1" type="ordered locus">Ahos_0208</name>
</gene>
<evidence type="ECO:0000313" key="1">
    <source>
        <dbReference type="EMBL" id="AEE93100.1"/>
    </source>
</evidence>
<dbReference type="STRING" id="933801.Ahos_0208"/>
<name>F4B4T5_ACIHW</name>
<dbReference type="KEGG" id="aho:Ahos_0208"/>
<organism evidence="1 2">
    <name type="scientific">Acidianus hospitalis (strain W1)</name>
    <dbReference type="NCBI Taxonomy" id="933801"/>
    <lineage>
        <taxon>Archaea</taxon>
        <taxon>Thermoproteota</taxon>
        <taxon>Thermoprotei</taxon>
        <taxon>Sulfolobales</taxon>
        <taxon>Sulfolobaceae</taxon>
        <taxon>Acidianus</taxon>
    </lineage>
</organism>
<dbReference type="HOGENOM" id="CLU_1529133_0_0_2"/>
<sequence length="175" mass="20259">MSIIYAYNAYCYYHIEQQYEPIISSLNAARMISESNCSNGIKLTATFAVLNNGSCYLIMCVINVGDRVVNYTFTINLYQLSGNYCELGQKLVYFSIYNNSESFDLFPIIPGGPAIFFQNTTIHIYPGERLVYYYEIKGYYQSLFQCKFVQFPPGNYTIKVYDVFNQQVTLHVQLR</sequence>
<reference key="2">
    <citation type="journal article" date="2011" name="Extremophiles">
        <title>Genomic analyses of Acidianus hospitalis W1 a host for studying crenarchaeal virus and plasmid life cycles.</title>
        <authorList>
            <person name="You X.Y."/>
            <person name="Liu C."/>
            <person name="Wang S.Y."/>
            <person name="Jiang C.Y."/>
            <person name="Shah S.A."/>
            <person name="Prangishvili D."/>
            <person name="Liu S.J."/>
            <person name="Garrett R.A."/>
        </authorList>
    </citation>
    <scope>NUCLEOTIDE SEQUENCE</scope>
    <source>
        <strain>W1</strain>
    </source>
</reference>
<keyword evidence="2" id="KW-1185">Reference proteome</keyword>
<evidence type="ECO:0000313" key="2">
    <source>
        <dbReference type="Proteomes" id="UP000008458"/>
    </source>
</evidence>
<proteinExistence type="predicted"/>
<dbReference type="AlphaFoldDB" id="F4B4T5"/>
<protein>
    <submittedName>
        <fullName evidence="1">Uncharacterized protein</fullName>
    </submittedName>
</protein>
<dbReference type="EMBL" id="CP002535">
    <property type="protein sequence ID" value="AEE93100.1"/>
    <property type="molecule type" value="Genomic_DNA"/>
</dbReference>
<dbReference type="Proteomes" id="UP000008458">
    <property type="component" value="Chromosome"/>
</dbReference>